<keyword evidence="1" id="KW-1133">Transmembrane helix</keyword>
<keyword evidence="1" id="KW-0812">Transmembrane</keyword>
<protein>
    <submittedName>
        <fullName evidence="2">Uncharacterized protein</fullName>
    </submittedName>
</protein>
<dbReference type="EMBL" id="MN739140">
    <property type="protein sequence ID" value="QHS90517.1"/>
    <property type="molecule type" value="Genomic_DNA"/>
</dbReference>
<sequence>MDTEQTSVAIFFMIIVTVTIILCVLLYLYFAKLKADLKIDNLKNDRNIQQKLKEHTEVNDYYTALIPALSNKLQNKYGPAPQK</sequence>
<accession>A0A6C0BE03</accession>
<dbReference type="AlphaFoldDB" id="A0A6C0BE03"/>
<evidence type="ECO:0000256" key="1">
    <source>
        <dbReference type="SAM" id="Phobius"/>
    </source>
</evidence>
<feature type="transmembrane region" description="Helical" evidence="1">
    <location>
        <begin position="6"/>
        <end position="30"/>
    </location>
</feature>
<name>A0A6C0BE03_9ZZZZ</name>
<reference evidence="2" key="1">
    <citation type="journal article" date="2020" name="Nature">
        <title>Giant virus diversity and host interactions through global metagenomics.</title>
        <authorList>
            <person name="Schulz F."/>
            <person name="Roux S."/>
            <person name="Paez-Espino D."/>
            <person name="Jungbluth S."/>
            <person name="Walsh D.A."/>
            <person name="Denef V.J."/>
            <person name="McMahon K.D."/>
            <person name="Konstantinidis K.T."/>
            <person name="Eloe-Fadrosh E.A."/>
            <person name="Kyrpides N.C."/>
            <person name="Woyke T."/>
        </authorList>
    </citation>
    <scope>NUCLEOTIDE SEQUENCE</scope>
    <source>
        <strain evidence="2">GVMAG-M-3300010354-11</strain>
    </source>
</reference>
<keyword evidence="1" id="KW-0472">Membrane</keyword>
<evidence type="ECO:0000313" key="2">
    <source>
        <dbReference type="EMBL" id="QHS90517.1"/>
    </source>
</evidence>
<proteinExistence type="predicted"/>
<organism evidence="2">
    <name type="scientific">viral metagenome</name>
    <dbReference type="NCBI Taxonomy" id="1070528"/>
    <lineage>
        <taxon>unclassified sequences</taxon>
        <taxon>metagenomes</taxon>
        <taxon>organismal metagenomes</taxon>
    </lineage>
</organism>